<sequence>MYFYSELLTADKKGSFVPKTLCLRLSYDFFIMSTSPPLITKPESKEDADYNKICEEYKHLIETVPNGNGWMEKHLYSYNGFWFHPNYIKNHLLLPIYFKSQPTDIFLASFMKAGTTWLKALMFATINRHRYTISDHYLLQHGPQGAFPYLDIESYPPTDFTHLPAPRMFATHYPRTLLPPCITSCKFVYVCRDPKDVLISKWHFMSNQRSKDLPPFSLDEAFELFCQGISDFGPFWEHVLSYWRASLESPDKILFLKYEEMMKQPEVALRNLAAFMGKPFTAEELEKGVVEKIVELCSFENLSNLEVNKKGVVKFGKVFEVENRLFFRKGEIGDWKNYLSVEMKQRIDEITNEKFKGSGLILDATT</sequence>
<accession>A0AA35VDD9</accession>
<dbReference type="GO" id="GO:0008146">
    <property type="term" value="F:sulfotransferase activity"/>
    <property type="evidence" value="ECO:0007669"/>
    <property type="project" value="InterPro"/>
</dbReference>
<evidence type="ECO:0000313" key="6">
    <source>
        <dbReference type="Proteomes" id="UP001177003"/>
    </source>
</evidence>
<evidence type="ECO:0000256" key="3">
    <source>
        <dbReference type="RuleBase" id="RU361155"/>
    </source>
</evidence>
<dbReference type="InterPro" id="IPR027417">
    <property type="entry name" value="P-loop_NTPase"/>
</dbReference>
<evidence type="ECO:0000256" key="1">
    <source>
        <dbReference type="ARBA" id="ARBA00005771"/>
    </source>
</evidence>
<comment type="similarity">
    <text evidence="1 3">Belongs to the sulfotransferase 1 family.</text>
</comment>
<evidence type="ECO:0000259" key="4">
    <source>
        <dbReference type="Pfam" id="PF00685"/>
    </source>
</evidence>
<protein>
    <recommendedName>
        <fullName evidence="3">Sulfotransferase</fullName>
        <ecNumber evidence="3">2.8.2.-</ecNumber>
    </recommendedName>
</protein>
<dbReference type="Gene3D" id="3.40.50.300">
    <property type="entry name" value="P-loop containing nucleotide triphosphate hydrolases"/>
    <property type="match status" value="1"/>
</dbReference>
<gene>
    <name evidence="5" type="ORF">LSALG_LOCUS7381</name>
</gene>
<feature type="domain" description="Sulfotransferase" evidence="4">
    <location>
        <begin position="102"/>
        <end position="359"/>
    </location>
</feature>
<dbReference type="EMBL" id="OX465077">
    <property type="protein sequence ID" value="CAI9266858.1"/>
    <property type="molecule type" value="Genomic_DNA"/>
</dbReference>
<dbReference type="Proteomes" id="UP001177003">
    <property type="component" value="Chromosome 1"/>
</dbReference>
<evidence type="ECO:0000256" key="2">
    <source>
        <dbReference type="ARBA" id="ARBA00022679"/>
    </source>
</evidence>
<reference evidence="5" key="1">
    <citation type="submission" date="2023-04" db="EMBL/GenBank/DDBJ databases">
        <authorList>
            <person name="Vijverberg K."/>
            <person name="Xiong W."/>
            <person name="Schranz E."/>
        </authorList>
    </citation>
    <scope>NUCLEOTIDE SEQUENCE</scope>
</reference>
<dbReference type="InterPro" id="IPR000863">
    <property type="entry name" value="Sulfotransferase_dom"/>
</dbReference>
<keyword evidence="2 3" id="KW-0808">Transferase</keyword>
<dbReference type="EC" id="2.8.2.-" evidence="3"/>
<dbReference type="Pfam" id="PF00685">
    <property type="entry name" value="Sulfotransfer_1"/>
    <property type="match status" value="1"/>
</dbReference>
<dbReference type="AlphaFoldDB" id="A0AA35VDD9"/>
<keyword evidence="6" id="KW-1185">Reference proteome</keyword>
<proteinExistence type="inferred from homology"/>
<name>A0AA35VDD9_LACSI</name>
<dbReference type="SUPFAM" id="SSF52540">
    <property type="entry name" value="P-loop containing nucleoside triphosphate hydrolases"/>
    <property type="match status" value="1"/>
</dbReference>
<evidence type="ECO:0000313" key="5">
    <source>
        <dbReference type="EMBL" id="CAI9266858.1"/>
    </source>
</evidence>
<dbReference type="PANTHER" id="PTHR11783">
    <property type="entry name" value="SULFOTRANSFERASE SULT"/>
    <property type="match status" value="1"/>
</dbReference>
<organism evidence="5 6">
    <name type="scientific">Lactuca saligna</name>
    <name type="common">Willowleaf lettuce</name>
    <dbReference type="NCBI Taxonomy" id="75948"/>
    <lineage>
        <taxon>Eukaryota</taxon>
        <taxon>Viridiplantae</taxon>
        <taxon>Streptophyta</taxon>
        <taxon>Embryophyta</taxon>
        <taxon>Tracheophyta</taxon>
        <taxon>Spermatophyta</taxon>
        <taxon>Magnoliopsida</taxon>
        <taxon>eudicotyledons</taxon>
        <taxon>Gunneridae</taxon>
        <taxon>Pentapetalae</taxon>
        <taxon>asterids</taxon>
        <taxon>campanulids</taxon>
        <taxon>Asterales</taxon>
        <taxon>Asteraceae</taxon>
        <taxon>Cichorioideae</taxon>
        <taxon>Cichorieae</taxon>
        <taxon>Lactucinae</taxon>
        <taxon>Lactuca</taxon>
    </lineage>
</organism>